<reference evidence="3" key="1">
    <citation type="submission" date="2016-08" db="EMBL/GenBank/DDBJ databases">
        <authorList>
            <person name="Varghese N."/>
            <person name="Submissions Spin"/>
        </authorList>
    </citation>
    <scope>NUCLEOTIDE SEQUENCE [LARGE SCALE GENOMIC DNA]</scope>
    <source>
        <strain evidence="3">HAMBI 2975</strain>
    </source>
</reference>
<dbReference type="InterPro" id="IPR010982">
    <property type="entry name" value="Lambda_DNA-bd_dom_sf"/>
</dbReference>
<evidence type="ECO:0000313" key="2">
    <source>
        <dbReference type="EMBL" id="SCB22731.1"/>
    </source>
</evidence>
<sequence length="96" mass="9904">MITSAQLRGARAMLGLTVETLAGESKLPVSAIEALEAGAGSADMRALATVRSVLENHGVLFLAGGSDGTGGPGIRFKHWSENDGIRPENLNATNDD</sequence>
<dbReference type="GO" id="GO:0003677">
    <property type="term" value="F:DNA binding"/>
    <property type="evidence" value="ECO:0007669"/>
    <property type="project" value="InterPro"/>
</dbReference>
<organism evidence="2 3">
    <name type="scientific">Rhizobium multihospitium</name>
    <dbReference type="NCBI Taxonomy" id="410764"/>
    <lineage>
        <taxon>Bacteria</taxon>
        <taxon>Pseudomonadati</taxon>
        <taxon>Pseudomonadota</taxon>
        <taxon>Alphaproteobacteria</taxon>
        <taxon>Hyphomicrobiales</taxon>
        <taxon>Rhizobiaceae</taxon>
        <taxon>Rhizobium/Agrobacterium group</taxon>
        <taxon>Rhizobium</taxon>
    </lineage>
</organism>
<dbReference type="Gene3D" id="1.10.260.40">
    <property type="entry name" value="lambda repressor-like DNA-binding domains"/>
    <property type="match status" value="1"/>
</dbReference>
<dbReference type="STRING" id="410764.GA0061103_3225"/>
<dbReference type="Proteomes" id="UP000199101">
    <property type="component" value="Unassembled WGS sequence"/>
</dbReference>
<dbReference type="EMBL" id="FMAG01000002">
    <property type="protein sequence ID" value="SCB22731.1"/>
    <property type="molecule type" value="Genomic_DNA"/>
</dbReference>
<evidence type="ECO:0000256" key="1">
    <source>
        <dbReference type="SAM" id="MobiDB-lite"/>
    </source>
</evidence>
<evidence type="ECO:0000313" key="3">
    <source>
        <dbReference type="Proteomes" id="UP000199101"/>
    </source>
</evidence>
<protein>
    <submittedName>
        <fullName evidence="2">Helix-turn-helix domain-containing protein</fullName>
    </submittedName>
</protein>
<gene>
    <name evidence="2" type="ORF">GA0061103_3225</name>
</gene>
<name>A0A1C3V4T7_9HYPH</name>
<dbReference type="SUPFAM" id="SSF47413">
    <property type="entry name" value="lambda repressor-like DNA-binding domains"/>
    <property type="match status" value="1"/>
</dbReference>
<dbReference type="OrthoDB" id="7206663at2"/>
<dbReference type="RefSeq" id="WP_092710773.1">
    <property type="nucleotide sequence ID" value="NZ_FMAG01000002.1"/>
</dbReference>
<proteinExistence type="predicted"/>
<dbReference type="AlphaFoldDB" id="A0A1C3V4T7"/>
<feature type="region of interest" description="Disordered" evidence="1">
    <location>
        <begin position="66"/>
        <end position="96"/>
    </location>
</feature>
<keyword evidence="3" id="KW-1185">Reference proteome</keyword>
<accession>A0A1C3V4T7</accession>